<sequence length="291" mass="34522">MIYNFKFDVFIFSFIFSVLFCILCCVVDSLLGFWVFLELSSLSIIPSIFFMGDLNFSNLYSSIMSYIVMSGLSSVMFVSGLLISNLYYFIFFGFIIKFGLFPFMFWVYRVFSIGNWLFIFFLSVIMKFPILFFCYLYQVDFVVVYIDCFITILVCGGLIWFFSLSWEYVWCHISLSSVATLLIACFCSSVEVCFFIYWYYFFWGLLCIVYFFYGSDYMDIKGYYFWGFVFLLLVTPISMPLFYKLSVCVGIIYSSLYILLSWAIYSFSEQFFLYKLASDYFYCSVFNDWVG</sequence>
<keyword evidence="2" id="KW-0496">Mitochondrion</keyword>
<dbReference type="AlphaFoldDB" id="A0A4D6E6R7"/>
<feature type="transmembrane region" description="Helical" evidence="1">
    <location>
        <begin position="113"/>
        <end position="135"/>
    </location>
</feature>
<feature type="transmembrane region" description="Helical" evidence="1">
    <location>
        <begin position="57"/>
        <end position="79"/>
    </location>
</feature>
<geneLocation type="mitochondrion" evidence="2"/>
<feature type="transmembrane region" description="Helical" evidence="1">
    <location>
        <begin position="225"/>
        <end position="243"/>
    </location>
</feature>
<accession>A0A4D6E6R7</accession>
<feature type="transmembrane region" description="Helical" evidence="1">
    <location>
        <begin position="194"/>
        <end position="213"/>
    </location>
</feature>
<evidence type="ECO:0000313" key="2">
    <source>
        <dbReference type="EMBL" id="QBZ73930.1"/>
    </source>
</evidence>
<feature type="transmembrane region" description="Helical" evidence="1">
    <location>
        <begin position="168"/>
        <end position="187"/>
    </location>
</feature>
<keyword evidence="1" id="KW-1133">Transmembrane helix</keyword>
<feature type="transmembrane region" description="Helical" evidence="1">
    <location>
        <begin position="86"/>
        <end position="107"/>
    </location>
</feature>
<feature type="transmembrane region" description="Helical" evidence="1">
    <location>
        <begin position="142"/>
        <end position="162"/>
    </location>
</feature>
<feature type="transmembrane region" description="Helical" evidence="1">
    <location>
        <begin position="9"/>
        <end position="37"/>
    </location>
</feature>
<protein>
    <submittedName>
        <fullName evidence="2">NADH dehydrogenase subunit 2</fullName>
    </submittedName>
</protein>
<organism evidence="2">
    <name type="scientific">Versteria mustelae</name>
    <dbReference type="NCBI Taxonomy" id="1434714"/>
    <lineage>
        <taxon>Eukaryota</taxon>
        <taxon>Metazoa</taxon>
        <taxon>Spiralia</taxon>
        <taxon>Lophotrochozoa</taxon>
        <taxon>Platyhelminthes</taxon>
        <taxon>Cestoda</taxon>
        <taxon>Eucestoda</taxon>
        <taxon>Cyclophyllidea</taxon>
        <taxon>Taeniidae</taxon>
        <taxon>Versteria</taxon>
    </lineage>
</organism>
<proteinExistence type="predicted"/>
<name>A0A4D6E6R7_9CEST</name>
<dbReference type="EMBL" id="MK681866">
    <property type="protein sequence ID" value="QBZ73930.1"/>
    <property type="molecule type" value="Genomic_DNA"/>
</dbReference>
<keyword evidence="1" id="KW-0472">Membrane</keyword>
<reference evidence="2" key="1">
    <citation type="journal article" date="2019" name="Emerg. Infect. Dis.">
        <title>Disseminated Metacestode Infection from a Versteria Species Journal: Emerging Infectious Diseases.</title>
        <authorList>
            <person name="Lehman B."/>
            <person name="Leal S.M.Jr."/>
            <person name="Procop G.W."/>
            <person name="O'Connell E.M."/>
            <person name="Shaik J."/>
            <person name="Nash T.E."/>
            <person name="Nutman T.B."/>
            <person name="Jones S."/>
            <person name="Braunthal S."/>
            <person name="Shah S.N."/>
            <person name="Cruise M.W."/>
            <person name="Mukhopadhyay S."/>
            <person name="Banzon J."/>
        </authorList>
    </citation>
    <scope>NUCLEOTIDE SEQUENCE</scope>
</reference>
<gene>
    <name evidence="2" type="primary">nad2</name>
</gene>
<evidence type="ECO:0000256" key="1">
    <source>
        <dbReference type="SAM" id="Phobius"/>
    </source>
</evidence>
<keyword evidence="1" id="KW-0812">Transmembrane</keyword>
<feature type="transmembrane region" description="Helical" evidence="1">
    <location>
        <begin position="250"/>
        <end position="268"/>
    </location>
</feature>